<dbReference type="Pfam" id="PF13424">
    <property type="entry name" value="TPR_12"/>
    <property type="match status" value="2"/>
</dbReference>
<accession>A0A117RZM2</accession>
<feature type="domain" description="Anaphase-promoting complex subunit 5" evidence="2">
    <location>
        <begin position="537"/>
        <end position="583"/>
    </location>
</feature>
<dbReference type="RefSeq" id="WP_067026165.1">
    <property type="nucleotide sequence ID" value="NZ_KQ949091.1"/>
</dbReference>
<reference evidence="3 4" key="1">
    <citation type="submission" date="2015-10" db="EMBL/GenBank/DDBJ databases">
        <title>Draft genome sequence of Streptomyces sp. RV15, isolated from a marine sponge.</title>
        <authorList>
            <person name="Ruckert C."/>
            <person name="Abdelmohsen U.R."/>
            <person name="Winkler A."/>
            <person name="Hentschel U."/>
            <person name="Kalinowski J."/>
            <person name="Kampfer P."/>
            <person name="Glaeser S."/>
        </authorList>
    </citation>
    <scope>NUCLEOTIDE SEQUENCE [LARGE SCALE GENOMIC DNA]</scope>
    <source>
        <strain evidence="3 4">RV15</strain>
    </source>
</reference>
<dbReference type="Gene3D" id="3.40.50.300">
    <property type="entry name" value="P-loop containing nucleotide triphosphate hydrolases"/>
    <property type="match status" value="1"/>
</dbReference>
<organism evidence="3 4">
    <name type="scientific">Streptomyces dysideae</name>
    <dbReference type="NCBI Taxonomy" id="909626"/>
    <lineage>
        <taxon>Bacteria</taxon>
        <taxon>Bacillati</taxon>
        <taxon>Actinomycetota</taxon>
        <taxon>Actinomycetes</taxon>
        <taxon>Kitasatosporales</taxon>
        <taxon>Streptomycetaceae</taxon>
        <taxon>Streptomyces</taxon>
    </lineage>
</organism>
<feature type="transmembrane region" description="Helical" evidence="1">
    <location>
        <begin position="47"/>
        <end position="68"/>
    </location>
</feature>
<dbReference type="NCBIfam" id="NF041717">
    <property type="entry name" value="HaaA_phane_TPR"/>
    <property type="match status" value="1"/>
</dbReference>
<proteinExistence type="predicted"/>
<dbReference type="Proteomes" id="UP000053260">
    <property type="component" value="Unassembled WGS sequence"/>
</dbReference>
<dbReference type="AlphaFoldDB" id="A0A117RZM2"/>
<evidence type="ECO:0000256" key="1">
    <source>
        <dbReference type="SAM" id="Phobius"/>
    </source>
</evidence>
<dbReference type="SMART" id="SM00028">
    <property type="entry name" value="TPR"/>
    <property type="match status" value="9"/>
</dbReference>
<protein>
    <submittedName>
        <fullName evidence="3">Transcriptional regulator</fullName>
    </submittedName>
</protein>
<comment type="caution">
    <text evidence="3">The sequence shown here is derived from an EMBL/GenBank/DDBJ whole genome shotgun (WGS) entry which is preliminary data.</text>
</comment>
<name>A0A117RZM2_9ACTN</name>
<keyword evidence="4" id="KW-1185">Reference proteome</keyword>
<evidence type="ECO:0000313" key="4">
    <source>
        <dbReference type="Proteomes" id="UP000053260"/>
    </source>
</evidence>
<dbReference type="EMBL" id="LMXB01000065">
    <property type="protein sequence ID" value="KUO18426.1"/>
    <property type="molecule type" value="Genomic_DNA"/>
</dbReference>
<sequence length="926" mass="100184">MRLRRGAAVAAVAGGGAVTTMLVGLVTNAVSEQSRWPSWLGWLQEHPWLSFVMLGAVTAGLTALLAAFDDRRVPDRSPQPTVRSDDESGLPGAALVLRSLPRDATAFTDRAAELESLVRSVRVAQETGEVLPVHVIDGMPGVGKTTFAVHAGHVLAERFPDGQLFVNLNGHTTGRSPVQATEALASLLAAAGVPTQQIPVGDDVGAITEARAVMWRSRLAGKQALLILDNAASYRQLEPLLPGGSGCLVLVTSRRRLAAHEEVVVPVEALPPDHAVDLFVRLSGRPADALDRDAIEELVRLCGYLPLGVSLLAARLRHHPSWSADDLRERLMAARDRLGELRAGERAVAATFELSYRDLPPERRRFFRSLGFYAGTDLDAYVAAALGAESMTAARDQLDALYDAHLIDEHPGSRYRLHDLLRDYARGLADEGDGMDHLQTLRRVCTYYLAALAVANEHIVRSGAAVPPPPDGAQQVETPALGSRTDALSWLENERANILASIRRANGLALHDVVIRMAAAMAPFLRQSGPWDQAVGLHRTAADAARHAGDRQALAYALTELGVIRRFMAAYPAATEALNEAVTHYDAVGDRRGKADALNQAGIVWYLTADNDASARAQTEALALYRELGYRLGQANALADLGMVRRQTSDFDAAVAAQSEAMSIYRELGDRYGEANSLRDLGIVHCLVGEYERAGERHREAFDIYRELDDRVHQAYALNELGVVRRLTGDLDGAREAHTQALEQYTELGERFGRANSIRHLGVLDRLSGNAATAVRVLEEALEAYRELGSRGGEAAALSELGAARAVVGERRGAVEAFERSLQILRELGDRCGEAEVLNHWGALSRASGDAVAARGRFEQALGLARDIRCPLEEARALEGIGRCDRMTDDPARADRSLREALTVYQRLGVSASADDVERLLASQAG</sequence>
<dbReference type="Gene3D" id="1.25.40.10">
    <property type="entry name" value="Tetratricopeptide repeat domain"/>
    <property type="match status" value="3"/>
</dbReference>
<dbReference type="SUPFAM" id="SSF48452">
    <property type="entry name" value="TPR-like"/>
    <property type="match status" value="2"/>
</dbReference>
<dbReference type="InterPro" id="IPR011990">
    <property type="entry name" value="TPR-like_helical_dom_sf"/>
</dbReference>
<keyword evidence="1" id="KW-1133">Transmembrane helix</keyword>
<dbReference type="OrthoDB" id="581105at2"/>
<dbReference type="PRINTS" id="PR00364">
    <property type="entry name" value="DISEASERSIST"/>
</dbReference>
<dbReference type="PANTHER" id="PTHR47691:SF3">
    <property type="entry name" value="HTH-TYPE TRANSCRIPTIONAL REGULATOR RV0890C-RELATED"/>
    <property type="match status" value="1"/>
</dbReference>
<dbReference type="Gene3D" id="1.10.10.10">
    <property type="entry name" value="Winged helix-like DNA-binding domain superfamily/Winged helix DNA-binding domain"/>
    <property type="match status" value="1"/>
</dbReference>
<dbReference type="GO" id="GO:0043531">
    <property type="term" value="F:ADP binding"/>
    <property type="evidence" value="ECO:0007669"/>
    <property type="project" value="InterPro"/>
</dbReference>
<dbReference type="PANTHER" id="PTHR47691">
    <property type="entry name" value="REGULATOR-RELATED"/>
    <property type="match status" value="1"/>
</dbReference>
<evidence type="ECO:0000313" key="3">
    <source>
        <dbReference type="EMBL" id="KUO18426.1"/>
    </source>
</evidence>
<evidence type="ECO:0000259" key="2">
    <source>
        <dbReference type="Pfam" id="PF12862"/>
    </source>
</evidence>
<dbReference type="InterPro" id="IPR019734">
    <property type="entry name" value="TPR_rpt"/>
</dbReference>
<dbReference type="Pfam" id="PF12862">
    <property type="entry name" value="ANAPC5"/>
    <property type="match status" value="1"/>
</dbReference>
<keyword evidence="1" id="KW-0812">Transmembrane</keyword>
<dbReference type="InterPro" id="IPR036388">
    <property type="entry name" value="WH-like_DNA-bd_sf"/>
</dbReference>
<dbReference type="InterPro" id="IPR026000">
    <property type="entry name" value="Apc5_dom"/>
</dbReference>
<dbReference type="InterPro" id="IPR027417">
    <property type="entry name" value="P-loop_NTPase"/>
</dbReference>
<dbReference type="SUPFAM" id="SSF52540">
    <property type="entry name" value="P-loop containing nucleoside triphosphate hydrolases"/>
    <property type="match status" value="1"/>
</dbReference>
<gene>
    <name evidence="3" type="ORF">AQJ91_25695</name>
</gene>
<feature type="transmembrane region" description="Helical" evidence="1">
    <location>
        <begin position="7"/>
        <end position="27"/>
    </location>
</feature>
<keyword evidence="1" id="KW-0472">Membrane</keyword>
<dbReference type="STRING" id="909626.AQJ91_25695"/>